<evidence type="ECO:0000313" key="2">
    <source>
        <dbReference type="Proteomes" id="UP001212997"/>
    </source>
</evidence>
<dbReference type="AlphaFoldDB" id="A0AAD5YFT2"/>
<organism evidence="1 2">
    <name type="scientific">Meripilus lineatus</name>
    <dbReference type="NCBI Taxonomy" id="2056292"/>
    <lineage>
        <taxon>Eukaryota</taxon>
        <taxon>Fungi</taxon>
        <taxon>Dikarya</taxon>
        <taxon>Basidiomycota</taxon>
        <taxon>Agaricomycotina</taxon>
        <taxon>Agaricomycetes</taxon>
        <taxon>Polyporales</taxon>
        <taxon>Meripilaceae</taxon>
        <taxon>Meripilus</taxon>
    </lineage>
</organism>
<evidence type="ECO:0000313" key="1">
    <source>
        <dbReference type="EMBL" id="KAJ3487848.1"/>
    </source>
</evidence>
<comment type="caution">
    <text evidence="1">The sequence shown here is derived from an EMBL/GenBank/DDBJ whole genome shotgun (WGS) entry which is preliminary data.</text>
</comment>
<keyword evidence="2" id="KW-1185">Reference proteome</keyword>
<name>A0AAD5YFT2_9APHY</name>
<protein>
    <submittedName>
        <fullName evidence="1">Uncharacterized protein</fullName>
    </submittedName>
</protein>
<dbReference type="EMBL" id="JANAWD010000081">
    <property type="protein sequence ID" value="KAJ3487848.1"/>
    <property type="molecule type" value="Genomic_DNA"/>
</dbReference>
<sequence>MTSRIEIPPEMIADYFTLLSVAIPDLPEETYVPFNRTIQRCWFTTWDNLKKLRIPEDDERYRLVEFWDKVGSMLEIDTQIRPSGREWIGGTEVIGRVVLAAAVDVVVKVASDRNASLARSKADEGANAR</sequence>
<dbReference type="Proteomes" id="UP001212997">
    <property type="component" value="Unassembled WGS sequence"/>
</dbReference>
<accession>A0AAD5YFT2</accession>
<reference evidence="1" key="1">
    <citation type="submission" date="2022-07" db="EMBL/GenBank/DDBJ databases">
        <title>Genome Sequence of Physisporinus lineatus.</title>
        <authorList>
            <person name="Buettner E."/>
        </authorList>
    </citation>
    <scope>NUCLEOTIDE SEQUENCE</scope>
    <source>
        <strain evidence="1">VT162</strain>
    </source>
</reference>
<gene>
    <name evidence="1" type="ORF">NLI96_g3263</name>
</gene>
<proteinExistence type="predicted"/>